<dbReference type="InterPro" id="IPR050109">
    <property type="entry name" value="HTH-type_TetR-like_transc_reg"/>
</dbReference>
<evidence type="ECO:0000313" key="6">
    <source>
        <dbReference type="EMBL" id="SFE08127.1"/>
    </source>
</evidence>
<dbReference type="AlphaFoldDB" id="A0A1I1XLA9"/>
<dbReference type="OrthoDB" id="3173376at2"/>
<dbReference type="EMBL" id="FONG01000001">
    <property type="protein sequence ID" value="SFE08127.1"/>
    <property type="molecule type" value="Genomic_DNA"/>
</dbReference>
<dbReference type="RefSeq" id="WP_093711557.1">
    <property type="nucleotide sequence ID" value="NZ_FONG01000001.1"/>
</dbReference>
<dbReference type="STRING" id="380248.SAMN05216251_101439"/>
<feature type="domain" description="HTH tetR-type" evidence="5">
    <location>
        <begin position="21"/>
        <end position="81"/>
    </location>
</feature>
<dbReference type="SUPFAM" id="SSF48498">
    <property type="entry name" value="Tetracyclin repressor-like, C-terminal domain"/>
    <property type="match status" value="1"/>
</dbReference>
<feature type="DNA-binding region" description="H-T-H motif" evidence="4">
    <location>
        <begin position="44"/>
        <end position="63"/>
    </location>
</feature>
<keyword evidence="3" id="KW-0804">Transcription</keyword>
<dbReference type="PROSITE" id="PS50977">
    <property type="entry name" value="HTH_TETR_2"/>
    <property type="match status" value="1"/>
</dbReference>
<keyword evidence="1" id="KW-0805">Transcription regulation</keyword>
<accession>A0A1I1XLA9</accession>
<dbReference type="Pfam" id="PF13305">
    <property type="entry name" value="TetR_C_33"/>
    <property type="match status" value="1"/>
</dbReference>
<protein>
    <submittedName>
        <fullName evidence="6">Transcriptional regulator, TetR family</fullName>
    </submittedName>
</protein>
<dbReference type="Pfam" id="PF00440">
    <property type="entry name" value="TetR_N"/>
    <property type="match status" value="1"/>
</dbReference>
<reference evidence="6 7" key="1">
    <citation type="submission" date="2016-10" db="EMBL/GenBank/DDBJ databases">
        <authorList>
            <person name="de Groot N.N."/>
        </authorList>
    </citation>
    <scope>NUCLEOTIDE SEQUENCE [LARGE SCALE GENOMIC DNA]</scope>
    <source>
        <strain evidence="6 7">CGMCC 4.3510</strain>
    </source>
</reference>
<gene>
    <name evidence="6" type="ORF">SAMN05216251_101439</name>
</gene>
<evidence type="ECO:0000256" key="2">
    <source>
        <dbReference type="ARBA" id="ARBA00023125"/>
    </source>
</evidence>
<dbReference type="Proteomes" id="UP000199323">
    <property type="component" value="Unassembled WGS sequence"/>
</dbReference>
<evidence type="ECO:0000256" key="3">
    <source>
        <dbReference type="ARBA" id="ARBA00023163"/>
    </source>
</evidence>
<keyword evidence="2 4" id="KW-0238">DNA-binding</keyword>
<dbReference type="InterPro" id="IPR009057">
    <property type="entry name" value="Homeodomain-like_sf"/>
</dbReference>
<keyword evidence="7" id="KW-1185">Reference proteome</keyword>
<dbReference type="InterPro" id="IPR001647">
    <property type="entry name" value="HTH_TetR"/>
</dbReference>
<dbReference type="InterPro" id="IPR025996">
    <property type="entry name" value="MT1864/Rv1816-like_C"/>
</dbReference>
<dbReference type="GO" id="GO:0003700">
    <property type="term" value="F:DNA-binding transcription factor activity"/>
    <property type="evidence" value="ECO:0007669"/>
    <property type="project" value="TreeGrafter"/>
</dbReference>
<dbReference type="InterPro" id="IPR036271">
    <property type="entry name" value="Tet_transcr_reg_TetR-rel_C_sf"/>
</dbReference>
<evidence type="ECO:0000256" key="4">
    <source>
        <dbReference type="PROSITE-ProRule" id="PRU00335"/>
    </source>
</evidence>
<evidence type="ECO:0000256" key="1">
    <source>
        <dbReference type="ARBA" id="ARBA00023015"/>
    </source>
</evidence>
<dbReference type="PANTHER" id="PTHR30055">
    <property type="entry name" value="HTH-TYPE TRANSCRIPTIONAL REGULATOR RUTR"/>
    <property type="match status" value="1"/>
</dbReference>
<dbReference type="Gene3D" id="1.10.357.10">
    <property type="entry name" value="Tetracycline Repressor, domain 2"/>
    <property type="match status" value="1"/>
</dbReference>
<evidence type="ECO:0000313" key="7">
    <source>
        <dbReference type="Proteomes" id="UP000199323"/>
    </source>
</evidence>
<evidence type="ECO:0000259" key="5">
    <source>
        <dbReference type="PROSITE" id="PS50977"/>
    </source>
</evidence>
<name>A0A1I1XLA9_9ACTN</name>
<sequence length="221" mass="22965">MPEHPRPEPSGGGRGRRYHHGELRAALIETSFDLLAESGPAAFSVAQVARRLGVSTAAPYRHFPDRDHLMAAVAARAAGELAGRLRQAAQDAGPDPVERFAATAGAYVRFVGARGAGFDVIFARDLEPLQDRDLAEAGRALMDLLLDLARQALGTGLGTDSPQAALTLLEQHVTAAHGYATLHSGGLFSRVGSREGIDGTADLATAASRALVRGAPADSGG</sequence>
<proteinExistence type="predicted"/>
<dbReference type="PANTHER" id="PTHR30055:SF220">
    <property type="entry name" value="TETR-FAMILY REGULATORY PROTEIN"/>
    <property type="match status" value="1"/>
</dbReference>
<dbReference type="PRINTS" id="PR00455">
    <property type="entry name" value="HTHTETR"/>
</dbReference>
<organism evidence="6 7">
    <name type="scientific">Actinacidiphila alni</name>
    <dbReference type="NCBI Taxonomy" id="380248"/>
    <lineage>
        <taxon>Bacteria</taxon>
        <taxon>Bacillati</taxon>
        <taxon>Actinomycetota</taxon>
        <taxon>Actinomycetes</taxon>
        <taxon>Kitasatosporales</taxon>
        <taxon>Streptomycetaceae</taxon>
        <taxon>Actinacidiphila</taxon>
    </lineage>
</organism>
<dbReference type="SUPFAM" id="SSF46689">
    <property type="entry name" value="Homeodomain-like"/>
    <property type="match status" value="1"/>
</dbReference>
<dbReference type="GO" id="GO:0000976">
    <property type="term" value="F:transcription cis-regulatory region binding"/>
    <property type="evidence" value="ECO:0007669"/>
    <property type="project" value="TreeGrafter"/>
</dbReference>